<dbReference type="Gene3D" id="3.30.70.270">
    <property type="match status" value="1"/>
</dbReference>
<evidence type="ECO:0000256" key="6">
    <source>
        <dbReference type="ARBA" id="ARBA00023118"/>
    </source>
</evidence>
<organism evidence="14 15">
    <name type="scientific">Streptomyces spongiicola</name>
    <dbReference type="NCBI Taxonomy" id="1690221"/>
    <lineage>
        <taxon>Bacteria</taxon>
        <taxon>Bacillati</taxon>
        <taxon>Actinomycetota</taxon>
        <taxon>Actinomycetes</taxon>
        <taxon>Kitasatosporales</taxon>
        <taxon>Streptomycetaceae</taxon>
        <taxon>Streptomyces</taxon>
    </lineage>
</organism>
<feature type="binding site" evidence="11">
    <location>
        <position position="449"/>
    </location>
    <ligand>
        <name>Mn(2+)</name>
        <dbReference type="ChEBI" id="CHEBI:29035"/>
    </ligand>
</feature>
<dbReference type="GO" id="GO:0016787">
    <property type="term" value="F:hydrolase activity"/>
    <property type="evidence" value="ECO:0007669"/>
    <property type="project" value="UniProtKB-KW"/>
</dbReference>
<dbReference type="InterPro" id="IPR050646">
    <property type="entry name" value="Cas1"/>
</dbReference>
<evidence type="ECO:0000256" key="10">
    <source>
        <dbReference type="ARBA" id="ARBA00038592"/>
    </source>
</evidence>
<dbReference type="PANTHER" id="PTHR34353">
    <property type="entry name" value="CRISPR-ASSOCIATED ENDONUCLEASE CAS1 1"/>
    <property type="match status" value="1"/>
</dbReference>
<evidence type="ECO:0000313" key="15">
    <source>
        <dbReference type="Proteomes" id="UP000265354"/>
    </source>
</evidence>
<dbReference type="SUPFAM" id="SSF56672">
    <property type="entry name" value="DNA/RNA polymerases"/>
    <property type="match status" value="1"/>
</dbReference>
<dbReference type="GO" id="GO:0046872">
    <property type="term" value="F:metal ion binding"/>
    <property type="evidence" value="ECO:0007669"/>
    <property type="project" value="UniProtKB-UniRule"/>
</dbReference>
<keyword evidence="5 11" id="KW-0460">Magnesium</keyword>
<evidence type="ECO:0000256" key="12">
    <source>
        <dbReference type="SAM" id="Coils"/>
    </source>
</evidence>
<reference evidence="14 15" key="1">
    <citation type="submission" date="2018-07" db="EMBL/GenBank/DDBJ databases">
        <title>Whole Genome Shotgun Sequence of Streptomyces spongiicola strain 531S.</title>
        <authorList>
            <person name="Dohra H."/>
            <person name="Kodani S."/>
        </authorList>
    </citation>
    <scope>NUCLEOTIDE SEQUENCE [LARGE SCALE GENOMIC DNA]</scope>
    <source>
        <strain evidence="14 15">531S</strain>
    </source>
</reference>
<dbReference type="GO" id="GO:0051607">
    <property type="term" value="P:defense response to virus"/>
    <property type="evidence" value="ECO:0007669"/>
    <property type="project" value="UniProtKB-UniRule"/>
</dbReference>
<keyword evidence="4 11" id="KW-0378">Hydrolase</keyword>
<dbReference type="InterPro" id="IPR043128">
    <property type="entry name" value="Rev_trsase/Diguanyl_cyclase"/>
</dbReference>
<keyword evidence="2 11" id="KW-0479">Metal-binding</keyword>
<feature type="binding site" evidence="11">
    <location>
        <position position="513"/>
    </location>
    <ligand>
        <name>Mn(2+)</name>
        <dbReference type="ChEBI" id="CHEBI:29035"/>
    </ligand>
</feature>
<evidence type="ECO:0000256" key="8">
    <source>
        <dbReference type="ARBA" id="ARBA00023211"/>
    </source>
</evidence>
<keyword evidence="7 11" id="KW-0238">DNA-binding</keyword>
<dbReference type="PANTHER" id="PTHR34353:SF2">
    <property type="entry name" value="CRISPR-ASSOCIATED ENDONUCLEASE CAS1 1"/>
    <property type="match status" value="1"/>
</dbReference>
<sequence>MGDLLHRAISEASLLAAWQEVQANDLEDGKVSDQVAAYARGVLARLTDLGRELKAGAWRPSPVYAMEIGKRSGGTRLLAVPAVEDRIVERAVMEVIDEYVDAVLLPWSYAYRKGLSVKDALHDLTAARDEGARWVVRADIKDCFEQIPRWPALTRLREVVPDPEICQLIQHLVNRRGVGPAARRIRSGRGLHQGSSLSPVLTNLYLDAFDRDLLRGGHRVLRYSDDFAIPVTTHHQGEQALDLATEALRRLDLELNEAKSRVESFDEGVDFLGKTTTARSGPRAEERPSPLESTLYITEPGASLRTKGQRLRVVHRGTQLLSVPYSRVRQIVCTAPVTLTSPFLRRALEHGIDLVLAEEDGEYLGRLTGPAGTDVALRHAQHRLAAKDSASLELASAFVTAKIADMRTCLLRAARAGKLTDVEPAAARLLTARGQAATASSPAALMGHEGAATRDYFTALGTILGPVWAFTRRRRPLPDPVNALLSFGYTLLARDAVAACELAGLDPAVGFLHELHRGRPSLALDLIEEFRPVIVDHTVLRLCTSGKISPAGFTTDEENGRGCRMDRDTLRGFLAAYEKRMLTLAHHPHAGRRTSYRTALTVQARHLAEVITGREPAYLPTGWR</sequence>
<comment type="function">
    <text evidence="9">Poorly processive, error-prone DNA polymerase involved in untargeted mutagenesis. Copies undamaged DNA at stalled replication forks, which arise in vivo from mismatched or misaligned primer ends. These misaligned primers can be extended by PolIV. Exhibits no 3'-5' exonuclease (proofreading) activity. May be involved in translesional synthesis, in conjunction with the beta clamp from PolIII.</text>
</comment>
<evidence type="ECO:0000256" key="11">
    <source>
        <dbReference type="HAMAP-Rule" id="MF_01470"/>
    </source>
</evidence>
<evidence type="ECO:0000256" key="7">
    <source>
        <dbReference type="ARBA" id="ARBA00023125"/>
    </source>
</evidence>
<keyword evidence="12" id="KW-0175">Coiled coil</keyword>
<accession>A0A388T650</accession>
<dbReference type="EC" id="3.1.-.-" evidence="11"/>
<name>A0A388T650_9ACTN</name>
<evidence type="ECO:0000256" key="2">
    <source>
        <dbReference type="ARBA" id="ARBA00022723"/>
    </source>
</evidence>
<dbReference type="GO" id="GO:0004519">
    <property type="term" value="F:endonuclease activity"/>
    <property type="evidence" value="ECO:0007669"/>
    <property type="project" value="UniProtKB-UniRule"/>
</dbReference>
<dbReference type="CDD" id="cd01651">
    <property type="entry name" value="RT_G2_intron"/>
    <property type="match status" value="1"/>
</dbReference>
<feature type="coiled-coil region" evidence="12">
    <location>
        <begin position="241"/>
        <end position="268"/>
    </location>
</feature>
<dbReference type="InterPro" id="IPR042211">
    <property type="entry name" value="CRISPR-assoc_Cas1_N"/>
</dbReference>
<dbReference type="Gene3D" id="3.100.10.20">
    <property type="entry name" value="CRISPR-associated endonuclease Cas1, N-terminal domain"/>
    <property type="match status" value="1"/>
</dbReference>
<comment type="function">
    <text evidence="11">CRISPR (clustered regularly interspaced short palindromic repeat), is an adaptive immune system that provides protection against mobile genetic elements (viruses, transposable elements and conjugative plasmids). CRISPR clusters contain spacers, sequences complementary to antecedent mobile elements, and target invading nucleic acids. CRISPR clusters are transcribed and processed into CRISPR RNA (crRNA). Acts as a dsDNA endonuclease. Involved in the integration of spacer DNA into the CRISPR cassette.</text>
</comment>
<keyword evidence="1 11" id="KW-0540">Nuclease</keyword>
<dbReference type="InterPro" id="IPR000477">
    <property type="entry name" value="RT_dom"/>
</dbReference>
<dbReference type="GO" id="GO:0043571">
    <property type="term" value="P:maintenance of CRISPR repeat elements"/>
    <property type="evidence" value="ECO:0007669"/>
    <property type="project" value="UniProtKB-UniRule"/>
</dbReference>
<dbReference type="Pfam" id="PF01867">
    <property type="entry name" value="Cas_Cas1"/>
    <property type="match status" value="1"/>
</dbReference>
<dbReference type="InterPro" id="IPR043502">
    <property type="entry name" value="DNA/RNA_pol_sf"/>
</dbReference>
<keyword evidence="6 11" id="KW-0051">Antiviral defense</keyword>
<dbReference type="Pfam" id="PF00078">
    <property type="entry name" value="RVT_1"/>
    <property type="match status" value="1"/>
</dbReference>
<keyword evidence="8 11" id="KW-0464">Manganese</keyword>
<feature type="domain" description="Reverse transcriptase" evidence="13">
    <location>
        <begin position="49"/>
        <end position="276"/>
    </location>
</feature>
<evidence type="ECO:0000256" key="1">
    <source>
        <dbReference type="ARBA" id="ARBA00022722"/>
    </source>
</evidence>
<evidence type="ECO:0000259" key="13">
    <source>
        <dbReference type="PROSITE" id="PS50878"/>
    </source>
</evidence>
<dbReference type="PROSITE" id="PS50878">
    <property type="entry name" value="RT_POL"/>
    <property type="match status" value="1"/>
</dbReference>
<evidence type="ECO:0000256" key="3">
    <source>
        <dbReference type="ARBA" id="ARBA00022759"/>
    </source>
</evidence>
<dbReference type="GO" id="GO:0003677">
    <property type="term" value="F:DNA binding"/>
    <property type="evidence" value="ECO:0007669"/>
    <property type="project" value="UniProtKB-KW"/>
</dbReference>
<dbReference type="CDD" id="cd09634">
    <property type="entry name" value="Cas1_I-II-III"/>
    <property type="match status" value="1"/>
</dbReference>
<keyword evidence="3 11" id="KW-0255">Endonuclease</keyword>
<dbReference type="RefSeq" id="WP_116429203.1">
    <property type="nucleotide sequence ID" value="NZ_BGZL01000042.1"/>
</dbReference>
<evidence type="ECO:0000256" key="4">
    <source>
        <dbReference type="ARBA" id="ARBA00022801"/>
    </source>
</evidence>
<dbReference type="NCBIfam" id="TIGR00287">
    <property type="entry name" value="cas1"/>
    <property type="match status" value="1"/>
</dbReference>
<evidence type="ECO:0000256" key="5">
    <source>
        <dbReference type="ARBA" id="ARBA00022842"/>
    </source>
</evidence>
<gene>
    <name evidence="11" type="primary">cas1</name>
    <name evidence="14" type="ORF">SSP531S_59090</name>
</gene>
<proteinExistence type="inferred from homology"/>
<dbReference type="Proteomes" id="UP000265354">
    <property type="component" value="Unassembled WGS sequence"/>
</dbReference>
<evidence type="ECO:0000313" key="14">
    <source>
        <dbReference type="EMBL" id="GBQ04413.1"/>
    </source>
</evidence>
<comment type="caution">
    <text evidence="14">The sequence shown here is derived from an EMBL/GenBank/DDBJ whole genome shotgun (WGS) entry which is preliminary data.</text>
</comment>
<dbReference type="Gene3D" id="1.20.120.920">
    <property type="entry name" value="CRISPR-associated endonuclease Cas1, C-terminal domain"/>
    <property type="match status" value="1"/>
</dbReference>
<dbReference type="HAMAP" id="MF_01470">
    <property type="entry name" value="Cas1"/>
    <property type="match status" value="1"/>
</dbReference>
<comment type="subunit">
    <text evidence="10 11">Homodimer, forms a heterotetramer with a Cas2 homodimer.</text>
</comment>
<dbReference type="EMBL" id="BGZL01000042">
    <property type="protein sequence ID" value="GBQ04413.1"/>
    <property type="molecule type" value="Genomic_DNA"/>
</dbReference>
<dbReference type="AlphaFoldDB" id="A0A388T650"/>
<dbReference type="InterPro" id="IPR002729">
    <property type="entry name" value="CRISPR-assoc_Cas1"/>
</dbReference>
<comment type="cofactor">
    <cofactor evidence="11">
        <name>Mg(2+)</name>
        <dbReference type="ChEBI" id="CHEBI:18420"/>
    </cofactor>
    <cofactor evidence="11">
        <name>Mn(2+)</name>
        <dbReference type="ChEBI" id="CHEBI:29035"/>
    </cofactor>
</comment>
<comment type="similarity">
    <text evidence="11">Belongs to the CRISPR-associated endonuclease Cas1 family.</text>
</comment>
<dbReference type="InterPro" id="IPR042206">
    <property type="entry name" value="CRISPR-assoc_Cas1_C"/>
</dbReference>
<protein>
    <recommendedName>
        <fullName evidence="11">CRISPR-associated endonuclease Cas1</fullName>
        <ecNumber evidence="11">3.1.-.-</ecNumber>
    </recommendedName>
</protein>
<feature type="binding site" evidence="11">
    <location>
        <position position="528"/>
    </location>
    <ligand>
        <name>Mn(2+)</name>
        <dbReference type="ChEBI" id="CHEBI:29035"/>
    </ligand>
</feature>
<evidence type="ECO:0000256" key="9">
    <source>
        <dbReference type="ARBA" id="ARBA00025589"/>
    </source>
</evidence>